<name>A0A0E9RV71_ANGAN</name>
<organism evidence="1">
    <name type="scientific">Anguilla anguilla</name>
    <name type="common">European freshwater eel</name>
    <name type="synonym">Muraena anguilla</name>
    <dbReference type="NCBI Taxonomy" id="7936"/>
    <lineage>
        <taxon>Eukaryota</taxon>
        <taxon>Metazoa</taxon>
        <taxon>Chordata</taxon>
        <taxon>Craniata</taxon>
        <taxon>Vertebrata</taxon>
        <taxon>Euteleostomi</taxon>
        <taxon>Actinopterygii</taxon>
        <taxon>Neopterygii</taxon>
        <taxon>Teleostei</taxon>
        <taxon>Anguilliformes</taxon>
        <taxon>Anguillidae</taxon>
        <taxon>Anguilla</taxon>
    </lineage>
</organism>
<reference evidence="1" key="2">
    <citation type="journal article" date="2015" name="Fish Shellfish Immunol.">
        <title>Early steps in the European eel (Anguilla anguilla)-Vibrio vulnificus interaction in the gills: Role of the RtxA13 toxin.</title>
        <authorList>
            <person name="Callol A."/>
            <person name="Pajuelo D."/>
            <person name="Ebbesson L."/>
            <person name="Teles M."/>
            <person name="MacKenzie S."/>
            <person name="Amaro C."/>
        </authorList>
    </citation>
    <scope>NUCLEOTIDE SEQUENCE</scope>
</reference>
<accession>A0A0E9RV71</accession>
<protein>
    <submittedName>
        <fullName evidence="1">Uncharacterized protein</fullName>
    </submittedName>
</protein>
<evidence type="ECO:0000313" key="1">
    <source>
        <dbReference type="EMBL" id="JAH32370.1"/>
    </source>
</evidence>
<dbReference type="EMBL" id="GBXM01076207">
    <property type="protein sequence ID" value="JAH32370.1"/>
    <property type="molecule type" value="Transcribed_RNA"/>
</dbReference>
<sequence length="40" mass="4697">MQARRTYCILSRLRLHLCVVPHMQVFSFNPAKFPSVLQHA</sequence>
<dbReference type="AlphaFoldDB" id="A0A0E9RV71"/>
<reference evidence="1" key="1">
    <citation type="submission" date="2014-11" db="EMBL/GenBank/DDBJ databases">
        <authorList>
            <person name="Amaro Gonzalez C."/>
        </authorList>
    </citation>
    <scope>NUCLEOTIDE SEQUENCE</scope>
</reference>
<proteinExistence type="predicted"/>